<dbReference type="PANTHER" id="PTHR40469:SF2">
    <property type="entry name" value="GALACTOSE-BINDING DOMAIN-LIKE SUPERFAMILY PROTEIN"/>
    <property type="match status" value="1"/>
</dbReference>
<dbReference type="Gene3D" id="2.60.120.560">
    <property type="entry name" value="Exo-inulinase, domain 1"/>
    <property type="match status" value="1"/>
</dbReference>
<evidence type="ECO:0000256" key="1">
    <source>
        <dbReference type="SAM" id="MobiDB-lite"/>
    </source>
</evidence>
<feature type="region of interest" description="Disordered" evidence="1">
    <location>
        <begin position="474"/>
        <end position="494"/>
    </location>
</feature>
<organism evidence="5 6">
    <name type="scientific">Botrimarina colliarenosi</name>
    <dbReference type="NCBI Taxonomy" id="2528001"/>
    <lineage>
        <taxon>Bacteria</taxon>
        <taxon>Pseudomonadati</taxon>
        <taxon>Planctomycetota</taxon>
        <taxon>Planctomycetia</taxon>
        <taxon>Pirellulales</taxon>
        <taxon>Lacipirellulaceae</taxon>
        <taxon>Botrimarina</taxon>
    </lineage>
</organism>
<evidence type="ECO:0000259" key="3">
    <source>
        <dbReference type="Pfam" id="PF06283"/>
    </source>
</evidence>
<keyword evidence="2" id="KW-0732">Signal</keyword>
<reference evidence="5 6" key="1">
    <citation type="submission" date="2019-02" db="EMBL/GenBank/DDBJ databases">
        <title>Deep-cultivation of Planctomycetes and their phenomic and genomic characterization uncovers novel biology.</title>
        <authorList>
            <person name="Wiegand S."/>
            <person name="Jogler M."/>
            <person name="Boedeker C."/>
            <person name="Pinto D."/>
            <person name="Vollmers J."/>
            <person name="Rivas-Marin E."/>
            <person name="Kohn T."/>
            <person name="Peeters S.H."/>
            <person name="Heuer A."/>
            <person name="Rast P."/>
            <person name="Oberbeckmann S."/>
            <person name="Bunk B."/>
            <person name="Jeske O."/>
            <person name="Meyerdierks A."/>
            <person name="Storesund J.E."/>
            <person name="Kallscheuer N."/>
            <person name="Luecker S."/>
            <person name="Lage O.M."/>
            <person name="Pohl T."/>
            <person name="Merkel B.J."/>
            <person name="Hornburger P."/>
            <person name="Mueller R.-W."/>
            <person name="Bruemmer F."/>
            <person name="Labrenz M."/>
            <person name="Spormann A.M."/>
            <person name="Op Den Camp H."/>
            <person name="Overmann J."/>
            <person name="Amann R."/>
            <person name="Jetten M.S.M."/>
            <person name="Mascher T."/>
            <person name="Medema M.H."/>
            <person name="Devos D.P."/>
            <person name="Kaster A.-K."/>
            <person name="Ovreas L."/>
            <person name="Rohde M."/>
            <person name="Galperin M.Y."/>
            <person name="Jogler C."/>
        </authorList>
    </citation>
    <scope>NUCLEOTIDE SEQUENCE [LARGE SCALE GENOMIC DNA]</scope>
    <source>
        <strain evidence="5 6">Pla108</strain>
    </source>
</reference>
<dbReference type="GO" id="GO:0016787">
    <property type="term" value="F:hydrolase activity"/>
    <property type="evidence" value="ECO:0007669"/>
    <property type="project" value="InterPro"/>
</dbReference>
<feature type="domain" description="ThuA-like" evidence="3">
    <location>
        <begin position="259"/>
        <end position="464"/>
    </location>
</feature>
<keyword evidence="6" id="KW-1185">Reference proteome</keyword>
<evidence type="ECO:0000313" key="5">
    <source>
        <dbReference type="EMBL" id="TWU00537.1"/>
    </source>
</evidence>
<gene>
    <name evidence="5" type="ORF">Pla108_14890</name>
</gene>
<dbReference type="Gene3D" id="3.40.50.880">
    <property type="match status" value="1"/>
</dbReference>
<feature type="domain" description="3-keto-alpha-glucoside-1,2-lyase/3-keto-2-hydroxy-glucal hydratase" evidence="4">
    <location>
        <begin position="33"/>
        <end position="225"/>
    </location>
</feature>
<feature type="signal peptide" evidence="2">
    <location>
        <begin position="1"/>
        <end position="30"/>
    </location>
</feature>
<dbReference type="OrthoDB" id="9785923at2"/>
<dbReference type="InterPro" id="IPR010496">
    <property type="entry name" value="AL/BT2_dom"/>
</dbReference>
<dbReference type="PANTHER" id="PTHR40469">
    <property type="entry name" value="SECRETED GLYCOSYL HYDROLASE"/>
    <property type="match status" value="1"/>
</dbReference>
<dbReference type="Proteomes" id="UP000317421">
    <property type="component" value="Unassembled WGS sequence"/>
</dbReference>
<feature type="chain" id="PRO_5022810677" evidence="2">
    <location>
        <begin position="31"/>
        <end position="494"/>
    </location>
</feature>
<comment type="caution">
    <text evidence="5">The sequence shown here is derived from an EMBL/GenBank/DDBJ whole genome shotgun (WGS) entry which is preliminary data.</text>
</comment>
<proteinExistence type="predicted"/>
<dbReference type="SUPFAM" id="SSF52317">
    <property type="entry name" value="Class I glutamine amidotransferase-like"/>
    <property type="match status" value="1"/>
</dbReference>
<dbReference type="EMBL" id="SJPR01000001">
    <property type="protein sequence ID" value="TWU00537.1"/>
    <property type="molecule type" value="Genomic_DNA"/>
</dbReference>
<evidence type="ECO:0000259" key="4">
    <source>
        <dbReference type="Pfam" id="PF06439"/>
    </source>
</evidence>
<evidence type="ECO:0000256" key="2">
    <source>
        <dbReference type="SAM" id="SignalP"/>
    </source>
</evidence>
<dbReference type="InterPro" id="IPR029010">
    <property type="entry name" value="ThuA-like"/>
</dbReference>
<protein>
    <submittedName>
        <fullName evidence="5">Trehalose utilization</fullName>
    </submittedName>
</protein>
<dbReference type="RefSeq" id="WP_146444199.1">
    <property type="nucleotide sequence ID" value="NZ_SJPR01000001.1"/>
</dbReference>
<accession>A0A5C6AM35</accession>
<name>A0A5C6AM35_9BACT</name>
<evidence type="ECO:0000313" key="6">
    <source>
        <dbReference type="Proteomes" id="UP000317421"/>
    </source>
</evidence>
<dbReference type="Pfam" id="PF06283">
    <property type="entry name" value="ThuA"/>
    <property type="match status" value="1"/>
</dbReference>
<sequence precursor="true">MTLPPCRKLSAVFALFCAATFIALGPTAFADGGWTDLTGGDDLATLWRGYQSDTPPASWSLTDGVLTLDGSGGDLVTRQKYADFELEFEFKIAPGGNSGVIYRAGESEPNTYETGPEYQVLDPKYSGVTPKVGPAALYDLYPAPLDASKPAGEWNTGRIVLRDGAVEHWINGQKVVSATIGSDEWNERVAGSKFAAWKKFATLTSGHIALQDHGSRVWYRNLRIKPLGVAVSANDSPKRMLFVTQSAGFKHSTVTRQPHELSHSEQVMQELGLRSGAFRVDCTQDVEADFTPELLKNYDVVAFFTTGELPIPVATREWFLNTWLAEQGHGFLGVHAGADTYADYEPYWDMIGGTFDGHPWTADTDVVLKTHADDHPAVKPWGPAGTRIALKEEIYQFKNWQPEKVRVLMSLDMERTGLKKPRHVPILWVKDYGKGRVVHMSLGHREDVWTNPTYQESLIGGVKWLLGVEPGDATPNPELSAAEQQLAEAAAEAE</sequence>
<dbReference type="AlphaFoldDB" id="A0A5C6AM35"/>
<feature type="compositionally biased region" description="Low complexity" evidence="1">
    <location>
        <begin position="478"/>
        <end position="494"/>
    </location>
</feature>
<dbReference type="Pfam" id="PF06439">
    <property type="entry name" value="3keto-disac_hyd"/>
    <property type="match status" value="1"/>
</dbReference>
<dbReference type="InterPro" id="IPR029062">
    <property type="entry name" value="Class_I_gatase-like"/>
</dbReference>